<sequence length="1344" mass="145268">MAAYDLYSHSPQVSDVASLQQRVPGPIAPIHSPHHSAHSSASLRTPLHTLSIHEYRKQQSTPFSRIATPSGKTLRRKAAASALNEIERVPSTKPVPRRDSHSSSRPLHSSCSAHQLAPQSQFFGAQPVSDQLLRPQSAGPRAQAGSISSVATTDSQGKTRQFGSRKRLPRPPAPTGSGFHPPSYAPVRPARQILATLPTPLSFLTDEANLSDAQTTPTPSTFSLSRFPQPPHFETPRETQREKTVSFATTAPATPPATPATIHYRGASFDLVNPHASLQYHDIVTPSRDLDSSELLPLQSTQGSLLSLSEMAPKRPLYGDLNAAHAGIVRRAEDSYGSSILDLPLPPTPAAISPGSSTYTSPIYSPESHFAPSPLAVKKAPNESRFSIKQLTRTLTKRLTKPLERGEEEELQQFRESNTSGLLISVDEEPLRRLEQTFIPADRTAYFPISPVSLTSPTSPASLHDLGSVSGDDEDEIEYARRNPGRNYDSQGLTSMIPDDPSTQIGRVEDPHASVLAMDSGARPYYDDLASIYASSSIYTGDDRRRSAYQQSLAGNRQSNAFLRYSGMDAAGLANEYSYSNLGRSSRPVSRPLTQELYHRSVAQGDGKTDTISKFIDQYDPGNITTNSLSTQDLESANTTSLIAPYTSDATEEASKGRPQPAALLPELSQFEFNLGPTSKSKDTESTSDPAQPPLTKERALNRQPGLPPSAPAPLAPAFQYDKPPHALPRPDFSDMFSNASYTSYGDTRNLLQLPQSELGGHSMFMKGLQPSSSYSQPETKALELSSSYSQAEGRASPQTPQEALDHAELIFDNAAAERKPSHEDIPAMWGRRSSVNLLRNKRLTDGSMRTADMEKADWETVAGDSQQGRMSLDSIADYSSSEGSRNSLGLTADASLPSWTKQDHARGPSNYSHPSPLRAHAHPFSSSPPHLTAHPGSQTVPDISISNTPSSPPASSTVPVFRFSTQPRRAVDEPYAFAPWADPYALSDKETQELLASGPNDDILFDGEVGPQSGRASYKFKSHGRLPGSSSPRSTDNDAGLERENTFDKLTVVGPKGNLTGTPRGTGMHDAGSSIADTSSPGAKLSSSVGPRSPRPGYDGFYASPFPATGSVTRIRQSGSAAEDQHERTLSQVTLFPSAYSMEPVQGSSPLAGPDRRRSLRYSTTFTPARRTSRAAVPGQTKLRQMVLAPDARTTVSSQDTHFSRFVSVSGSGRPSTSDTATPLHPTHPSLDTFPTIRSGKAILAHQHSPHLLCPEREVKEEDEVRRRKLSWLIFACFCILPPCMFLYRMWGDSIIASVTKGDLGHCTAKSKRAALIAGVAVNIGLITAILVPILVAQALKAI</sequence>
<dbReference type="Proteomes" id="UP000799754">
    <property type="component" value="Unassembled WGS sequence"/>
</dbReference>
<organism evidence="1 2">
    <name type="scientific">Macroventuria anomochaeta</name>
    <dbReference type="NCBI Taxonomy" id="301207"/>
    <lineage>
        <taxon>Eukaryota</taxon>
        <taxon>Fungi</taxon>
        <taxon>Dikarya</taxon>
        <taxon>Ascomycota</taxon>
        <taxon>Pezizomycotina</taxon>
        <taxon>Dothideomycetes</taxon>
        <taxon>Pleosporomycetidae</taxon>
        <taxon>Pleosporales</taxon>
        <taxon>Pleosporineae</taxon>
        <taxon>Didymellaceae</taxon>
        <taxon>Macroventuria</taxon>
    </lineage>
</organism>
<protein>
    <submittedName>
        <fullName evidence="1">Uncharacterized protein</fullName>
    </submittedName>
</protein>
<keyword evidence="2" id="KW-1185">Reference proteome</keyword>
<accession>A0ACB6RNH5</accession>
<proteinExistence type="predicted"/>
<comment type="caution">
    <text evidence="1">The sequence shown here is derived from an EMBL/GenBank/DDBJ whole genome shotgun (WGS) entry which is preliminary data.</text>
</comment>
<evidence type="ECO:0000313" key="2">
    <source>
        <dbReference type="Proteomes" id="UP000799754"/>
    </source>
</evidence>
<dbReference type="EMBL" id="MU006740">
    <property type="protein sequence ID" value="KAF2622945.1"/>
    <property type="molecule type" value="Genomic_DNA"/>
</dbReference>
<gene>
    <name evidence="1" type="ORF">BU25DRAFT_376591</name>
</gene>
<evidence type="ECO:0000313" key="1">
    <source>
        <dbReference type="EMBL" id="KAF2622945.1"/>
    </source>
</evidence>
<name>A0ACB6RNH5_9PLEO</name>
<reference evidence="1" key="1">
    <citation type="journal article" date="2020" name="Stud. Mycol.">
        <title>101 Dothideomycetes genomes: a test case for predicting lifestyles and emergence of pathogens.</title>
        <authorList>
            <person name="Haridas S."/>
            <person name="Albert R."/>
            <person name="Binder M."/>
            <person name="Bloem J."/>
            <person name="Labutti K."/>
            <person name="Salamov A."/>
            <person name="Andreopoulos B."/>
            <person name="Baker S."/>
            <person name="Barry K."/>
            <person name="Bills G."/>
            <person name="Bluhm B."/>
            <person name="Cannon C."/>
            <person name="Castanera R."/>
            <person name="Culley D."/>
            <person name="Daum C."/>
            <person name="Ezra D."/>
            <person name="Gonzalez J."/>
            <person name="Henrissat B."/>
            <person name="Kuo A."/>
            <person name="Liang C."/>
            <person name="Lipzen A."/>
            <person name="Lutzoni F."/>
            <person name="Magnuson J."/>
            <person name="Mondo S."/>
            <person name="Nolan M."/>
            <person name="Ohm R."/>
            <person name="Pangilinan J."/>
            <person name="Park H.-J."/>
            <person name="Ramirez L."/>
            <person name="Alfaro M."/>
            <person name="Sun H."/>
            <person name="Tritt A."/>
            <person name="Yoshinaga Y."/>
            <person name="Zwiers L.-H."/>
            <person name="Turgeon B."/>
            <person name="Goodwin S."/>
            <person name="Spatafora J."/>
            <person name="Crous P."/>
            <person name="Grigoriev I."/>
        </authorList>
    </citation>
    <scope>NUCLEOTIDE SEQUENCE</scope>
    <source>
        <strain evidence="1">CBS 525.71</strain>
    </source>
</reference>